<feature type="transmembrane region" description="Helical" evidence="6">
    <location>
        <begin position="1586"/>
        <end position="1608"/>
    </location>
</feature>
<dbReference type="PANTHER" id="PTHR47767:SF1">
    <property type="entry name" value="ADHESION G PROTEIN-COUPLED RECEPTOR G7"/>
    <property type="match status" value="1"/>
</dbReference>
<organism evidence="9">
    <name type="scientific">Lutzomyia longipalpis</name>
    <name type="common">Sand fly</name>
    <dbReference type="NCBI Taxonomy" id="7200"/>
    <lineage>
        <taxon>Eukaryota</taxon>
        <taxon>Metazoa</taxon>
        <taxon>Ecdysozoa</taxon>
        <taxon>Arthropoda</taxon>
        <taxon>Hexapoda</taxon>
        <taxon>Insecta</taxon>
        <taxon>Pterygota</taxon>
        <taxon>Neoptera</taxon>
        <taxon>Endopterygota</taxon>
        <taxon>Diptera</taxon>
        <taxon>Nematocera</taxon>
        <taxon>Psychodoidea</taxon>
        <taxon>Psychodidae</taxon>
        <taxon>Lutzomyia</taxon>
        <taxon>Lutzomyia</taxon>
    </lineage>
</organism>
<keyword evidence="3 6" id="KW-1133">Transmembrane helix</keyword>
<dbReference type="InterPro" id="IPR053066">
    <property type="entry name" value="ADGR_G7"/>
</dbReference>
<dbReference type="PANTHER" id="PTHR47767">
    <property type="entry name" value="ADHESION G PROTEIN-COUPLED RECEPTOR G7"/>
    <property type="match status" value="1"/>
</dbReference>
<reference evidence="9" key="1">
    <citation type="journal article" date="2020" name="BMC">
        <title>Leishmania infection induces a limited differential gene expression in the sand fly midgut.</title>
        <authorList>
            <person name="Coutinho-Abreu I.V."/>
            <person name="Serafim T.D."/>
            <person name="Meneses C."/>
            <person name="Kamhawi S."/>
            <person name="Oliveira F."/>
            <person name="Valenzuela J.G."/>
        </authorList>
    </citation>
    <scope>NUCLEOTIDE SEQUENCE</scope>
    <source>
        <strain evidence="9">Jacobina</strain>
        <tissue evidence="9">Midgut</tissue>
    </source>
</reference>
<dbReference type="PROSITE" id="PS50221">
    <property type="entry name" value="GAIN_B"/>
    <property type="match status" value="1"/>
</dbReference>
<evidence type="ECO:0000256" key="6">
    <source>
        <dbReference type="SAM" id="Phobius"/>
    </source>
</evidence>
<dbReference type="InterPro" id="IPR017981">
    <property type="entry name" value="GPCR_2-like_7TM"/>
</dbReference>
<sequence>MRIKFLCIGPVYEGMHIRFFHRTVLQLRHLYMTHYICVLNHLKALPTGLPNGYICLLVSEAKKWEKDCFQWGVRPVCEEMHILLYHPTALQLRHFYMTHYLCVLNHLKCYQQDYQMDTFAFSSRKQRNGKKIVSNGVYGRFDPFLWQLPGSDIFGNVFDEIEFSKWRVEGQRHPDGNCLALSREGNFRRIYIEDCSEEYPSVCIYNEKKHYLKLACPGESVTMRLHGEYDQCLEAFHDVFENSANIHYNFIHKTSLVKQKPDNYLCLSSIPGFDSNDYIWDYEKWLDVENGTQETFWNSYMHTYKRNELVYDNSYTVLDSRGQWVTFNNYNCKACITESSTDCECFFQVNTLNKNTFYRQAFHDIFESSAHIHYNFIHKTSLVKPKPDNYLCLSSIPGFDSNDYIWDYEKWLDVENETQETFWNFYMHTYERNEPDNENSYTSYTVLDSRGQWVTFNNYNCKACVSVVKIITPEIYVVFHQERQALELIVYSEEFLWRRDEDDSGVTCFTDAGGNTLLTNVRKDLIWKDKIKTTDIIGQSNNFIREYITKSIYQLEFEYSTPGHYWCEGLSLPDFKEVKSRQVVAYEEYDGTVYSFRATMNCNKCERGFTKKELKELSKNFKSFLKKFDSHEKLFGDAKVMQIKNIPQDSTKLEVIFHVVVEYNDFSFNCPQNITHHICTLYGIQRDLEIITRNASHSEKHDQFKNITVRHTAFCLPYRSSQTNEDYWMSAEIGERSVLQNLCLTTNLLPVYRICKGDFIIGAQWDEDHVPICHEMEIPNLTQKLFELDNSNKNSSTIIDEMQEIVEVDSREIIPADLERQALELIVYSEEYLWRRDDDDSGVTCFTDAGGNTLLTNVKKDLVWKDKIKTTDIIGQNNNFVREYITKSIYQLEIEYATPGHYWCEGLSLPDLKEVKSPQVVAYKEYDGTVYTFKTTINCNKCERGFTKKELKELSEDFKNFLKKYDPREKLFGDAKVMRIQNIPQDSSRLEVIFHVVVEFDNFSFNCPPNITHHICTLYGIQRDLEIITKNASHSEKNDQFKNITVRHTAFCLPYRSSQTNQEHWMSAEIGEKSVLQNLCLTTNLLPVYRICKGDFITGAQWDEDHVPIYHEIEIPKLTQKLFELDNSNKNSSTIIDEMQEIIEVNSKDIIPADLYNVGTLLRKCAIEASNIIEFGLKEVAKILSILSHIMEVNETTARASQILNSTNVLMDMNEKIITSILVDASISNKTLPGNETNDLGVIEIKAKNIIVFTINPFVANVTGIALYRSSNQSNNIEDLIPRYLYANQDATELLMDNEELEVATFVPEDLLQRINEINQTASENATLAPKPPLRIMIMVKTNDRLYQENRNVSYFRANGRVVSVTIPGYGPNLPSLLPLIFHTSHEITNETNACGFWDFTPTNKNGTSQWATRGCEFLLSSPNLDPPLVLCGCSHLTDFTYLVTGAYKNDIPLNKRNIHKKHLIALDIITTVGCSLSIAGILGIWITAIFFKSWRQKTGSKVLLQLSAAIALQMFLFLFINAEYVIKDKKKENKKIICITLGALLQYSVLVVFSWMLIIAYLQYLRYVVVFGNRKPAHFTIKSIIVGWIMPTVPVFLVIGLDMTSYLPPNLLTKDFHGFCYPQGNSLYLGILLPIALILVANLDLYIAVIYSITRKMDGRKKSRKKNQRIQKAQLRLSVFLFFLLGMTWLFGFLIYTHRSPYIIFEYLFCLTATIQGFVLFVYFVILDPATRNLWENFFFTLCCRRSKNRNYYLQ</sequence>
<dbReference type="Gene3D" id="2.60.220.50">
    <property type="match status" value="1"/>
</dbReference>
<keyword evidence="9" id="KW-0675">Receptor</keyword>
<dbReference type="InterPro" id="IPR046338">
    <property type="entry name" value="GAIN_dom_sf"/>
</dbReference>
<dbReference type="GO" id="GO:0016020">
    <property type="term" value="C:membrane"/>
    <property type="evidence" value="ECO:0007669"/>
    <property type="project" value="UniProtKB-SubCell"/>
</dbReference>
<dbReference type="EMBL" id="GITU01003185">
    <property type="protein sequence ID" value="MBC1171888.1"/>
    <property type="molecule type" value="Transcribed_RNA"/>
</dbReference>
<feature type="transmembrane region" description="Helical" evidence="6">
    <location>
        <begin position="1703"/>
        <end position="1727"/>
    </location>
</feature>
<feature type="transmembrane region" description="Helical" evidence="6">
    <location>
        <begin position="1545"/>
        <end position="1565"/>
    </location>
</feature>
<feature type="transmembrane region" description="Helical" evidence="6">
    <location>
        <begin position="1628"/>
        <end position="1655"/>
    </location>
</feature>
<keyword evidence="5" id="KW-1015">Disulfide bond</keyword>
<feature type="domain" description="G-protein coupled receptors family 2 profile 2" evidence="8">
    <location>
        <begin position="1467"/>
        <end position="1729"/>
    </location>
</feature>
<keyword evidence="4 6" id="KW-0472">Membrane</keyword>
<dbReference type="InterPro" id="IPR057244">
    <property type="entry name" value="GAIN_B"/>
</dbReference>
<feature type="transmembrane region" description="Helical" evidence="6">
    <location>
        <begin position="1504"/>
        <end position="1525"/>
    </location>
</feature>
<dbReference type="SUPFAM" id="SSF81321">
    <property type="entry name" value="Family A G protein-coupled receptor-like"/>
    <property type="match status" value="1"/>
</dbReference>
<dbReference type="Pfam" id="PF01825">
    <property type="entry name" value="GPS"/>
    <property type="match status" value="1"/>
</dbReference>
<protein>
    <submittedName>
        <fullName evidence="9">Putative g protein-coupled receptor</fullName>
    </submittedName>
</protein>
<accession>A0A7G3AJ39</accession>
<proteinExistence type="predicted"/>
<keyword evidence="2 6" id="KW-0812">Transmembrane</keyword>
<feature type="transmembrane region" description="Helical" evidence="6">
    <location>
        <begin position="1464"/>
        <end position="1492"/>
    </location>
</feature>
<evidence type="ECO:0000259" key="7">
    <source>
        <dbReference type="PROSITE" id="PS50221"/>
    </source>
</evidence>
<comment type="subcellular location">
    <subcellularLocation>
        <location evidence="1">Membrane</location>
        <topology evidence="1">Multi-pass membrane protein</topology>
    </subcellularLocation>
</comment>
<evidence type="ECO:0000256" key="5">
    <source>
        <dbReference type="ARBA" id="ARBA00023157"/>
    </source>
</evidence>
<name>A0A7G3AJ39_LUTLO</name>
<evidence type="ECO:0000259" key="8">
    <source>
        <dbReference type="PROSITE" id="PS50261"/>
    </source>
</evidence>
<feature type="domain" description="GAIN-B" evidence="7">
    <location>
        <begin position="1290"/>
        <end position="1450"/>
    </location>
</feature>
<evidence type="ECO:0000313" key="9">
    <source>
        <dbReference type="EMBL" id="MBC1171888.1"/>
    </source>
</evidence>
<evidence type="ECO:0000256" key="1">
    <source>
        <dbReference type="ARBA" id="ARBA00004141"/>
    </source>
</evidence>
<feature type="transmembrane region" description="Helical" evidence="6">
    <location>
        <begin position="1676"/>
        <end position="1697"/>
    </location>
</feature>
<evidence type="ECO:0000256" key="3">
    <source>
        <dbReference type="ARBA" id="ARBA00022989"/>
    </source>
</evidence>
<dbReference type="CDD" id="cd15040">
    <property type="entry name" value="7tmB2_Adhesion"/>
    <property type="match status" value="1"/>
</dbReference>
<dbReference type="InterPro" id="IPR000832">
    <property type="entry name" value="GPCR_2_secretin-like"/>
</dbReference>
<evidence type="ECO:0000256" key="4">
    <source>
        <dbReference type="ARBA" id="ARBA00023136"/>
    </source>
</evidence>
<dbReference type="Gene3D" id="1.20.1070.10">
    <property type="entry name" value="Rhodopsin 7-helix transmembrane proteins"/>
    <property type="match status" value="1"/>
</dbReference>
<evidence type="ECO:0000256" key="2">
    <source>
        <dbReference type="ARBA" id="ARBA00022692"/>
    </source>
</evidence>
<dbReference type="GO" id="GO:0007166">
    <property type="term" value="P:cell surface receptor signaling pathway"/>
    <property type="evidence" value="ECO:0007669"/>
    <property type="project" value="InterPro"/>
</dbReference>
<dbReference type="VEuPathDB" id="VectorBase:LLONM1_011609"/>
<dbReference type="PROSITE" id="PS50261">
    <property type="entry name" value="G_PROTEIN_RECEP_F2_4"/>
    <property type="match status" value="1"/>
</dbReference>
<dbReference type="GO" id="GO:0004930">
    <property type="term" value="F:G protein-coupled receptor activity"/>
    <property type="evidence" value="ECO:0007669"/>
    <property type="project" value="InterPro"/>
</dbReference>
<dbReference type="Pfam" id="PF00002">
    <property type="entry name" value="7tm_2"/>
    <property type="match status" value="1"/>
</dbReference>
<dbReference type="InterPro" id="IPR000203">
    <property type="entry name" value="GPS"/>
</dbReference>